<evidence type="ECO:0000256" key="1">
    <source>
        <dbReference type="ARBA" id="ARBA00009005"/>
    </source>
</evidence>
<gene>
    <name evidence="6" type="ORF">INT48_008812</name>
</gene>
<keyword evidence="3" id="KW-0378">Hydrolase</keyword>
<dbReference type="Pfam" id="PF00656">
    <property type="entry name" value="Peptidase_C14"/>
    <property type="match status" value="1"/>
</dbReference>
<keyword evidence="3" id="KW-0788">Thiol protease</keyword>
<organism evidence="6 7">
    <name type="scientific">Thamnidium elegans</name>
    <dbReference type="NCBI Taxonomy" id="101142"/>
    <lineage>
        <taxon>Eukaryota</taxon>
        <taxon>Fungi</taxon>
        <taxon>Fungi incertae sedis</taxon>
        <taxon>Mucoromycota</taxon>
        <taxon>Mucoromycotina</taxon>
        <taxon>Mucoromycetes</taxon>
        <taxon>Mucorales</taxon>
        <taxon>Mucorineae</taxon>
        <taxon>Mucoraceae</taxon>
        <taxon>Thamnidium</taxon>
    </lineage>
</organism>
<evidence type="ECO:0000256" key="3">
    <source>
        <dbReference type="ARBA" id="ARBA00022807"/>
    </source>
</evidence>
<keyword evidence="3" id="KW-0645">Protease</keyword>
<evidence type="ECO:0000256" key="4">
    <source>
        <dbReference type="SAM" id="MobiDB-lite"/>
    </source>
</evidence>
<comment type="caution">
    <text evidence="6">The sequence shown here is derived from an EMBL/GenBank/DDBJ whole genome shotgun (WGS) entry which is preliminary data.</text>
</comment>
<dbReference type="InterPro" id="IPR011600">
    <property type="entry name" value="Pept_C14_caspase"/>
</dbReference>
<dbReference type="GO" id="GO:0005737">
    <property type="term" value="C:cytoplasm"/>
    <property type="evidence" value="ECO:0007669"/>
    <property type="project" value="TreeGrafter"/>
</dbReference>
<dbReference type="GO" id="GO:0006508">
    <property type="term" value="P:proteolysis"/>
    <property type="evidence" value="ECO:0007669"/>
    <property type="project" value="InterPro"/>
</dbReference>
<dbReference type="Gene3D" id="3.40.50.12660">
    <property type="match status" value="2"/>
</dbReference>
<sequence length="410" mass="46187">MGDDYYGYSRRSSQDDDGEERQRPVIYIYIYIYTNPPLGDDFYDPGFTQEEMNTPNPNYPQPPFISHNQPSSPIPYGDNSNVGNSEFFLHIDPKVQKDGTPDFKLSNCEGRKKALLIGINYIDTENELSGCINDVENIKDFIHTLYGFQEEDMVILTDDQDKDSKFYPTRENILSAMSWLVSDPEPNDSFFFHFSGHGGRVKDIHGDEDDGFDETIYPIDFASFEGETGQIVDDTMHDLMVRPLCKGSRLTCIFDSCHSGTALDLPFVYSTKGVIKDQNLFKDAGKGLISAGIRLATGDRSRAISSLIELGRGFFNAREIEEENRKKNFSEADVIMFSGCKDDQTSADASESGKATGAMSYAFTTTLRENPNQSYQALLNSVREILQDKYEQRPQLSASHPIDVNLKFVC</sequence>
<dbReference type="SUPFAM" id="SSF52129">
    <property type="entry name" value="Caspase-like"/>
    <property type="match status" value="1"/>
</dbReference>
<dbReference type="GO" id="GO:0004197">
    <property type="term" value="F:cysteine-type endopeptidase activity"/>
    <property type="evidence" value="ECO:0007669"/>
    <property type="project" value="InterPro"/>
</dbReference>
<feature type="region of interest" description="Disordered" evidence="4">
    <location>
        <begin position="1"/>
        <end position="20"/>
    </location>
</feature>
<accession>A0A8H7SL40</accession>
<keyword evidence="7" id="KW-1185">Reference proteome</keyword>
<dbReference type="AlphaFoldDB" id="A0A8H7SL40"/>
<dbReference type="InterPro" id="IPR029030">
    <property type="entry name" value="Caspase-like_dom_sf"/>
</dbReference>
<dbReference type="GO" id="GO:0006915">
    <property type="term" value="P:apoptotic process"/>
    <property type="evidence" value="ECO:0007669"/>
    <property type="project" value="UniProtKB-KW"/>
</dbReference>
<keyword evidence="2" id="KW-0053">Apoptosis</keyword>
<evidence type="ECO:0000313" key="7">
    <source>
        <dbReference type="Proteomes" id="UP000613177"/>
    </source>
</evidence>
<proteinExistence type="inferred from homology"/>
<evidence type="ECO:0000259" key="5">
    <source>
        <dbReference type="Pfam" id="PF00656"/>
    </source>
</evidence>
<feature type="domain" description="Peptidase C14 caspase" evidence="5">
    <location>
        <begin position="111"/>
        <end position="401"/>
    </location>
</feature>
<dbReference type="PANTHER" id="PTHR48104">
    <property type="entry name" value="METACASPASE-4"/>
    <property type="match status" value="1"/>
</dbReference>
<evidence type="ECO:0000256" key="2">
    <source>
        <dbReference type="ARBA" id="ARBA00022703"/>
    </source>
</evidence>
<reference evidence="6" key="1">
    <citation type="submission" date="2021-01" db="EMBL/GenBank/DDBJ databases">
        <title>Metabolic potential, ecology and presence of endohyphal bacteria is reflected in genomic diversity of Mucoromycotina.</title>
        <authorList>
            <person name="Muszewska A."/>
            <person name="Okrasinska A."/>
            <person name="Steczkiewicz K."/>
            <person name="Drgas O."/>
            <person name="Orlowska M."/>
            <person name="Perlinska-Lenart U."/>
            <person name="Aleksandrzak-Piekarczyk T."/>
            <person name="Szatraj K."/>
            <person name="Zielenkiewicz U."/>
            <person name="Pilsyk S."/>
            <person name="Malc E."/>
            <person name="Mieczkowski P."/>
            <person name="Kruszewska J.S."/>
            <person name="Biernat P."/>
            <person name="Pawlowska J."/>
        </authorList>
    </citation>
    <scope>NUCLEOTIDE SEQUENCE</scope>
    <source>
        <strain evidence="6">WA0000018081</strain>
    </source>
</reference>
<dbReference type="EMBL" id="JAEPRE010000149">
    <property type="protein sequence ID" value="KAG2231484.1"/>
    <property type="molecule type" value="Genomic_DNA"/>
</dbReference>
<dbReference type="InterPro" id="IPR050452">
    <property type="entry name" value="Metacaspase"/>
</dbReference>
<protein>
    <recommendedName>
        <fullName evidence="5">Peptidase C14 caspase domain-containing protein</fullName>
    </recommendedName>
</protein>
<comment type="similarity">
    <text evidence="1">Belongs to the peptidase C14B family.</text>
</comment>
<name>A0A8H7SL40_9FUNG</name>
<dbReference type="PANTHER" id="PTHR48104:SF30">
    <property type="entry name" value="METACASPASE-1"/>
    <property type="match status" value="1"/>
</dbReference>
<evidence type="ECO:0000313" key="6">
    <source>
        <dbReference type="EMBL" id="KAG2231484.1"/>
    </source>
</evidence>
<dbReference type="Proteomes" id="UP000613177">
    <property type="component" value="Unassembled WGS sequence"/>
</dbReference>